<reference evidence="4" key="2">
    <citation type="submission" date="2022-12" db="EMBL/GenBank/DDBJ databases">
        <authorList>
            <person name="Sun Q."/>
            <person name="Kim S."/>
        </authorList>
    </citation>
    <scope>NUCLEOTIDE SEQUENCE</scope>
    <source>
        <strain evidence="4">KCTC 12344</strain>
    </source>
</reference>
<evidence type="ECO:0008006" key="6">
    <source>
        <dbReference type="Google" id="ProtNLM"/>
    </source>
</evidence>
<protein>
    <recommendedName>
        <fullName evidence="6">DUF11 domain-containing protein</fullName>
    </recommendedName>
</protein>
<reference evidence="4" key="1">
    <citation type="journal article" date="2014" name="Int. J. Syst. Evol. Microbiol.">
        <title>Complete genome sequence of Corynebacterium casei LMG S-19264T (=DSM 44701T), isolated from a smear-ripened cheese.</title>
        <authorList>
            <consortium name="US DOE Joint Genome Institute (JGI-PGF)"/>
            <person name="Walter F."/>
            <person name="Albersmeier A."/>
            <person name="Kalinowski J."/>
            <person name="Ruckert C."/>
        </authorList>
    </citation>
    <scope>NUCLEOTIDE SEQUENCE</scope>
    <source>
        <strain evidence="4">KCTC 12344</strain>
    </source>
</reference>
<feature type="domain" description="DUF6701" evidence="3">
    <location>
        <begin position="566"/>
        <end position="1041"/>
    </location>
</feature>
<gene>
    <name evidence="4" type="ORF">GCM10007388_45270</name>
</gene>
<dbReference type="AlphaFoldDB" id="A0AA87YAN0"/>
<dbReference type="EMBL" id="BMWW01000010">
    <property type="protein sequence ID" value="GGZ06660.1"/>
    <property type="molecule type" value="Genomic_DNA"/>
</dbReference>
<evidence type="ECO:0000313" key="4">
    <source>
        <dbReference type="EMBL" id="GGZ06660.1"/>
    </source>
</evidence>
<organism evidence="4 5">
    <name type="scientific">Pseudoduganella plicata</name>
    <dbReference type="NCBI Taxonomy" id="321984"/>
    <lineage>
        <taxon>Bacteria</taxon>
        <taxon>Pseudomonadati</taxon>
        <taxon>Pseudomonadota</taxon>
        <taxon>Betaproteobacteria</taxon>
        <taxon>Burkholderiales</taxon>
        <taxon>Oxalobacteraceae</taxon>
        <taxon>Telluria group</taxon>
        <taxon>Pseudoduganella</taxon>
    </lineage>
</organism>
<feature type="chain" id="PRO_5041643141" description="DUF11 domain-containing protein" evidence="1">
    <location>
        <begin position="20"/>
        <end position="1048"/>
    </location>
</feature>
<dbReference type="RefSeq" id="WP_189569273.1">
    <property type="nucleotide sequence ID" value="NZ_BMWW01000010.1"/>
</dbReference>
<dbReference type="Pfam" id="PF20419">
    <property type="entry name" value="DUF6701"/>
    <property type="match status" value="1"/>
</dbReference>
<dbReference type="InterPro" id="IPR001434">
    <property type="entry name" value="OmcB-like_DUF11"/>
</dbReference>
<proteinExistence type="predicted"/>
<sequence>MTMRALVTFVLLFALAPWAAADTPITLFKSYAGYVNFTGTQETLRSRSNDKNPCAMLNSVTMTLSGIPSGATVLAAYLYWAGSGSTPDYTVTFDGVSFTAPTSRQYASSTVGYNYFAGAADVTTRVRSRGNNTYTASGLDVNNGAPFCAVQGVLGGFQLLVIYTTNNSKDTFRVLNVYEGFQYIRNSRVELTLANFLTPSPVGTGRVGHITWEGDATLGQDGENLAFNSVPMADSLNPAGNQFNSISNINNDQSSYGIDFDAYTIAEPTINSGQRSAKTVYESGSDLVLMNAEIIAAPNVPATDRAIAMTVDGALIESTTTSYRIIVSNNGPLPEPGPIVVNDLLPASLIVGTPGGTGWTCTKDGQKVSCTYDRSLTLAVGASLPPIVIPVTPVRGASGLISNSATVGGPLFDYYDANNTATVSVRTGAADFMPVFMFTDAVCAHNKPFGDPEQPCNPVSFDPSLANTDLRMYISYVVKNVPTAMSNADLTLPMKFALSCHNPTANAGVRATYNIRATTLTLPLCESSGAIPVQTSGTWSALNNIVFGANSPSTIPPTHPSGLGGEFLLRYQDVGRVELFVSDKDARLGSTGSFVSRPEKLVLLPSSMNGAKTPASAGDAAYVAAGAPFQLSVQARMVGLATPAPNFGRETEDQRVTVQLVATPAKIAGGGAMPAMVADRIRDDYFKPVDLRGAFDPFVGGAATGSSFAYDDVGILQLDAALTPRAGEKEGSYLGSGNVYAASVNVGRFFPDHFDVAVTGPMGCVDGAGCPDSGTAVPSQTIKTMAYSRQPFAVKVSAMGVANNVLRNYRLELAHNVTLSPYKAANGGSTQAQNLPATSTLNGTKILAAAAFEAGVGNTSVQYDFPTVFSASSTSSSWPLPVSVYLRASESLDDDGVTSKRAAAVEGGVRVVLGRAYIPSKQGAADQSLSVPVKAQFYGTFNTFNGWYDSTADSASKINAATQIKFSDPCTNLVGATSCNLTLKVDAATTGAYTAGISTVKLAAPGTGSNGSREMYTEGPPWLPSTRGVMTYGTVRSPTIYTYIREMY</sequence>
<dbReference type="InterPro" id="IPR046524">
    <property type="entry name" value="DUF6701"/>
</dbReference>
<evidence type="ECO:0000259" key="2">
    <source>
        <dbReference type="Pfam" id="PF01345"/>
    </source>
</evidence>
<dbReference type="Proteomes" id="UP000619512">
    <property type="component" value="Unassembled WGS sequence"/>
</dbReference>
<evidence type="ECO:0000313" key="5">
    <source>
        <dbReference type="Proteomes" id="UP000619512"/>
    </source>
</evidence>
<dbReference type="Pfam" id="PF01345">
    <property type="entry name" value="DUF11"/>
    <property type="match status" value="1"/>
</dbReference>
<evidence type="ECO:0000256" key="1">
    <source>
        <dbReference type="SAM" id="SignalP"/>
    </source>
</evidence>
<accession>A0AA87YAN0</accession>
<feature type="domain" description="DUF11" evidence="2">
    <location>
        <begin position="306"/>
        <end position="425"/>
    </location>
</feature>
<comment type="caution">
    <text evidence="4">The sequence shown here is derived from an EMBL/GenBank/DDBJ whole genome shotgun (WGS) entry which is preliminary data.</text>
</comment>
<feature type="signal peptide" evidence="1">
    <location>
        <begin position="1"/>
        <end position="19"/>
    </location>
</feature>
<evidence type="ECO:0000259" key="3">
    <source>
        <dbReference type="Pfam" id="PF20419"/>
    </source>
</evidence>
<keyword evidence="1" id="KW-0732">Signal</keyword>
<name>A0AA87YAN0_9BURK</name>